<dbReference type="Pfam" id="PF04082">
    <property type="entry name" value="Fungal_trans"/>
    <property type="match status" value="1"/>
</dbReference>
<keyword evidence="3" id="KW-0804">Transcription</keyword>
<evidence type="ECO:0000313" key="7">
    <source>
        <dbReference type="EMBL" id="KAH6871511.1"/>
    </source>
</evidence>
<dbReference type="InterPro" id="IPR007219">
    <property type="entry name" value="XnlR_reg_dom"/>
</dbReference>
<keyword evidence="2" id="KW-0805">Transcription regulation</keyword>
<evidence type="ECO:0000256" key="1">
    <source>
        <dbReference type="ARBA" id="ARBA00022723"/>
    </source>
</evidence>
<dbReference type="PROSITE" id="PS50048">
    <property type="entry name" value="ZN2_CY6_FUNGAL_2"/>
    <property type="match status" value="1"/>
</dbReference>
<evidence type="ECO:0000256" key="2">
    <source>
        <dbReference type="ARBA" id="ARBA00023015"/>
    </source>
</evidence>
<dbReference type="GO" id="GO:0000978">
    <property type="term" value="F:RNA polymerase II cis-regulatory region sequence-specific DNA binding"/>
    <property type="evidence" value="ECO:0007669"/>
    <property type="project" value="TreeGrafter"/>
</dbReference>
<dbReference type="PANTHER" id="PTHR47424">
    <property type="entry name" value="REGULATORY PROTEIN GAL4"/>
    <property type="match status" value="1"/>
</dbReference>
<gene>
    <name evidence="7" type="ORF">B0T10DRAFT_611236</name>
</gene>
<evidence type="ECO:0000259" key="6">
    <source>
        <dbReference type="PROSITE" id="PS50048"/>
    </source>
</evidence>
<evidence type="ECO:0000256" key="3">
    <source>
        <dbReference type="ARBA" id="ARBA00023163"/>
    </source>
</evidence>
<dbReference type="SMART" id="SM00066">
    <property type="entry name" value="GAL4"/>
    <property type="match status" value="1"/>
</dbReference>
<keyword evidence="1" id="KW-0479">Metal-binding</keyword>
<feature type="compositionally biased region" description="Polar residues" evidence="5">
    <location>
        <begin position="109"/>
        <end position="127"/>
    </location>
</feature>
<feature type="region of interest" description="Disordered" evidence="5">
    <location>
        <begin position="106"/>
        <end position="133"/>
    </location>
</feature>
<evidence type="ECO:0000256" key="5">
    <source>
        <dbReference type="SAM" id="MobiDB-lite"/>
    </source>
</evidence>
<dbReference type="InterPro" id="IPR001138">
    <property type="entry name" value="Zn2Cys6_DnaBD"/>
</dbReference>
<dbReference type="CDD" id="cd12148">
    <property type="entry name" value="fungal_TF_MHR"/>
    <property type="match status" value="1"/>
</dbReference>
<dbReference type="Pfam" id="PF00172">
    <property type="entry name" value="Zn_clus"/>
    <property type="match status" value="1"/>
</dbReference>
<dbReference type="Proteomes" id="UP000777438">
    <property type="component" value="Unassembled WGS sequence"/>
</dbReference>
<keyword evidence="4" id="KW-0539">Nucleus</keyword>
<dbReference type="OrthoDB" id="3971593at2759"/>
<organism evidence="7 8">
    <name type="scientific">Thelonectria olida</name>
    <dbReference type="NCBI Taxonomy" id="1576542"/>
    <lineage>
        <taxon>Eukaryota</taxon>
        <taxon>Fungi</taxon>
        <taxon>Dikarya</taxon>
        <taxon>Ascomycota</taxon>
        <taxon>Pezizomycotina</taxon>
        <taxon>Sordariomycetes</taxon>
        <taxon>Hypocreomycetidae</taxon>
        <taxon>Hypocreales</taxon>
        <taxon>Nectriaceae</taxon>
        <taxon>Thelonectria</taxon>
    </lineage>
</organism>
<dbReference type="EMBL" id="JAGPYM010000054">
    <property type="protein sequence ID" value="KAH6871511.1"/>
    <property type="molecule type" value="Genomic_DNA"/>
</dbReference>
<reference evidence="7 8" key="1">
    <citation type="journal article" date="2021" name="Nat. Commun.">
        <title>Genetic determinants of endophytism in the Arabidopsis root mycobiome.</title>
        <authorList>
            <person name="Mesny F."/>
            <person name="Miyauchi S."/>
            <person name="Thiergart T."/>
            <person name="Pickel B."/>
            <person name="Atanasova L."/>
            <person name="Karlsson M."/>
            <person name="Huettel B."/>
            <person name="Barry K.W."/>
            <person name="Haridas S."/>
            <person name="Chen C."/>
            <person name="Bauer D."/>
            <person name="Andreopoulos W."/>
            <person name="Pangilinan J."/>
            <person name="LaButti K."/>
            <person name="Riley R."/>
            <person name="Lipzen A."/>
            <person name="Clum A."/>
            <person name="Drula E."/>
            <person name="Henrissat B."/>
            <person name="Kohler A."/>
            <person name="Grigoriev I.V."/>
            <person name="Martin F.M."/>
            <person name="Hacquard S."/>
        </authorList>
    </citation>
    <scope>NUCLEOTIDE SEQUENCE [LARGE SCALE GENOMIC DNA]</scope>
    <source>
        <strain evidence="7 8">MPI-CAGE-CH-0241</strain>
    </source>
</reference>
<comment type="caution">
    <text evidence="7">The sequence shown here is derived from an EMBL/GenBank/DDBJ whole genome shotgun (WGS) entry which is preliminary data.</text>
</comment>
<dbReference type="InterPro" id="IPR051127">
    <property type="entry name" value="Fungal_SecMet_Regulators"/>
</dbReference>
<proteinExistence type="predicted"/>
<feature type="region of interest" description="Disordered" evidence="5">
    <location>
        <begin position="1"/>
        <end position="20"/>
    </location>
</feature>
<dbReference type="PANTHER" id="PTHR47424:SF5">
    <property type="entry name" value="ZN(II)2CYS6 TRANSCRIPTION FACTOR (EUROFUNG)"/>
    <property type="match status" value="1"/>
</dbReference>
<keyword evidence="8" id="KW-1185">Reference proteome</keyword>
<dbReference type="GO" id="GO:0006351">
    <property type="term" value="P:DNA-templated transcription"/>
    <property type="evidence" value="ECO:0007669"/>
    <property type="project" value="InterPro"/>
</dbReference>
<evidence type="ECO:0000313" key="8">
    <source>
        <dbReference type="Proteomes" id="UP000777438"/>
    </source>
</evidence>
<dbReference type="Gene3D" id="4.10.240.10">
    <property type="entry name" value="Zn(2)-C6 fungal-type DNA-binding domain"/>
    <property type="match status" value="1"/>
</dbReference>
<evidence type="ECO:0000256" key="4">
    <source>
        <dbReference type="ARBA" id="ARBA00023242"/>
    </source>
</evidence>
<dbReference type="AlphaFoldDB" id="A0A9P8VSM4"/>
<dbReference type="InterPro" id="IPR036864">
    <property type="entry name" value="Zn2-C6_fun-type_DNA-bd_sf"/>
</dbReference>
<accession>A0A9P8VSM4</accession>
<feature type="domain" description="Zn(2)-C6 fungal-type" evidence="6">
    <location>
        <begin position="29"/>
        <end position="58"/>
    </location>
</feature>
<feature type="compositionally biased region" description="Polar residues" evidence="5">
    <location>
        <begin position="1"/>
        <end position="11"/>
    </location>
</feature>
<dbReference type="SMART" id="SM00906">
    <property type="entry name" value="Fungal_trans"/>
    <property type="match status" value="1"/>
</dbReference>
<sequence length="685" mass="76436">MNRKNSSNNPKRPSQSYSRSRRIQYVNQACNECKRRKIRCDGANPCGKCVRSSVPCLYVNNHRAQKAATAVLASSDCQSGGRIAQKTDNVGAHSVDMSHRDEAHAMLERQTSQTSPRGAQTFQSSGDASLDSPEFCGPSSSEFTLNVVSGSLRAMGMPAAILDKSNLEAGTSPSTSSRLAQYGPFMKLLAMDPLWDTRRKDAIDLIEQWCEATGTLYPVVSREKMLETANDVFGAMDNAQNEGAKVNRGSLIEALFTDETSKMKIVMAIGRTVESGGRNDQAQRLFQSITEAVEGLLWNTNSISGIQLLVLAALYYYHLDEEVRTGRIIGFAARLCLEMGLHRRVTVESTFPNLEDRSTALRTFWCVYMLERRTSLGQGIPFSIQDSYVDPSLFSLCNFGTIVSALLDWTKLAGRTWHALNSQGEKEAEINMDELKLLDYQVKQWYEQLPKDLRLDRALLQKQVEGTEETQTTYFQAVLFLRKSHLQNLIYRPVLRSAARITQHERYAFIATDFAKEALQTLTDLNETTSLIRTWPLFFKHLLLTAFGNLLLVIVNASSTFADSIRAEFEIALDLIKLLSTRSPPLVQIWKRLQGLRELQARLFNRSLAEVSSGSASSHIDYSSDALLFDELFPALPLSLGVSSGGTELQGDFAGTPLVREHLNTLFDFPVGSSNFFNSPFVGWE</sequence>
<protein>
    <recommendedName>
        <fullName evidence="6">Zn(2)-C6 fungal-type domain-containing protein</fullName>
    </recommendedName>
</protein>
<dbReference type="CDD" id="cd00067">
    <property type="entry name" value="GAL4"/>
    <property type="match status" value="1"/>
</dbReference>
<dbReference type="GO" id="GO:0008270">
    <property type="term" value="F:zinc ion binding"/>
    <property type="evidence" value="ECO:0007669"/>
    <property type="project" value="InterPro"/>
</dbReference>
<dbReference type="GO" id="GO:0000435">
    <property type="term" value="P:positive regulation of transcription from RNA polymerase II promoter by galactose"/>
    <property type="evidence" value="ECO:0007669"/>
    <property type="project" value="TreeGrafter"/>
</dbReference>
<dbReference type="PROSITE" id="PS00463">
    <property type="entry name" value="ZN2_CY6_FUNGAL_1"/>
    <property type="match status" value="1"/>
</dbReference>
<dbReference type="GO" id="GO:0005634">
    <property type="term" value="C:nucleus"/>
    <property type="evidence" value="ECO:0007669"/>
    <property type="project" value="TreeGrafter"/>
</dbReference>
<dbReference type="GO" id="GO:0000981">
    <property type="term" value="F:DNA-binding transcription factor activity, RNA polymerase II-specific"/>
    <property type="evidence" value="ECO:0007669"/>
    <property type="project" value="InterPro"/>
</dbReference>
<name>A0A9P8VSM4_9HYPO</name>
<dbReference type="SUPFAM" id="SSF57701">
    <property type="entry name" value="Zn2/Cys6 DNA-binding domain"/>
    <property type="match status" value="1"/>
</dbReference>